<evidence type="ECO:0000256" key="1">
    <source>
        <dbReference type="ARBA" id="ARBA00022795"/>
    </source>
</evidence>
<keyword evidence="2" id="KW-0282">Flagellum</keyword>
<keyword evidence="2" id="KW-0969">Cilium</keyword>
<dbReference type="InterPro" id="IPR036679">
    <property type="entry name" value="FlgN-like_sf"/>
</dbReference>
<dbReference type="Proteomes" id="UP000481621">
    <property type="component" value="Unassembled WGS sequence"/>
</dbReference>
<comment type="caution">
    <text evidence="2">The sequence shown here is derived from an EMBL/GenBank/DDBJ whole genome shotgun (WGS) entry which is preliminary data.</text>
</comment>
<dbReference type="Gene3D" id="1.20.58.300">
    <property type="entry name" value="FlgN-like"/>
    <property type="match status" value="1"/>
</dbReference>
<dbReference type="RefSeq" id="WP_038534997.1">
    <property type="nucleotide sequence ID" value="NZ_JAAIUV010000004.1"/>
</dbReference>
<dbReference type="EMBL" id="JAAIUV010000004">
    <property type="protein sequence ID" value="NEX78058.1"/>
    <property type="molecule type" value="Genomic_DNA"/>
</dbReference>
<accession>A0A6B3TN14</accession>
<sequence length="161" mass="18272">MGSVKPIIQVMETMLEIHKKLLDATKEKRSALVDGDMSALHSIIYRVNSCTDEIQRLEEERMRLVAEYMKEKGYVGSAITVEKLLDFLVDEEAKSNLNLIASQLRDVIEEIRKINESNQQLIQSSLSYIQYSIGMFVSKEPSIGYGPEKANRFASLLDAKI</sequence>
<name>A0A6B3TN14_9BACI</name>
<keyword evidence="1" id="KW-1005">Bacterial flagellum biogenesis</keyword>
<dbReference type="SUPFAM" id="SSF140566">
    <property type="entry name" value="FlgN-like"/>
    <property type="match status" value="1"/>
</dbReference>
<dbReference type="Pfam" id="PF05130">
    <property type="entry name" value="FlgN"/>
    <property type="match status" value="1"/>
</dbReference>
<gene>
    <name evidence="2" type="ORF">G4Z05_04030</name>
</gene>
<protein>
    <submittedName>
        <fullName evidence="2">Flagellar protein FlgN</fullName>
    </submittedName>
</protein>
<keyword evidence="3" id="KW-1185">Reference proteome</keyword>
<dbReference type="AlphaFoldDB" id="A0A6B3TN14"/>
<evidence type="ECO:0000313" key="2">
    <source>
        <dbReference type="EMBL" id="NEX78058.1"/>
    </source>
</evidence>
<proteinExistence type="predicted"/>
<keyword evidence="2" id="KW-0966">Cell projection</keyword>
<dbReference type="InterPro" id="IPR007809">
    <property type="entry name" value="FlgN-like"/>
</dbReference>
<dbReference type="GO" id="GO:0044780">
    <property type="term" value="P:bacterial-type flagellum assembly"/>
    <property type="evidence" value="ECO:0007669"/>
    <property type="project" value="InterPro"/>
</dbReference>
<organism evidence="2 3">
    <name type="scientific">Neobacillus thermocopriae</name>
    <dbReference type="NCBI Taxonomy" id="1215031"/>
    <lineage>
        <taxon>Bacteria</taxon>
        <taxon>Bacillati</taxon>
        <taxon>Bacillota</taxon>
        <taxon>Bacilli</taxon>
        <taxon>Bacillales</taxon>
        <taxon>Bacillaceae</taxon>
        <taxon>Neobacillus</taxon>
    </lineage>
</organism>
<reference evidence="2" key="1">
    <citation type="submission" date="2020-02" db="EMBL/GenBank/DDBJ databases">
        <title>Bacillus sedimentmangrovi sp. nov., isolated from sediment of the mangrove ecosystem.</title>
        <authorList>
            <person name="Liu G."/>
        </authorList>
    </citation>
    <scope>NUCLEOTIDE SEQUENCE [LARGE SCALE GENOMIC DNA]</scope>
    <source>
        <strain evidence="2">SgZ-7</strain>
    </source>
</reference>
<evidence type="ECO:0000313" key="3">
    <source>
        <dbReference type="Proteomes" id="UP000481621"/>
    </source>
</evidence>